<evidence type="ECO:0000256" key="1">
    <source>
        <dbReference type="SAM" id="Coils"/>
    </source>
</evidence>
<dbReference type="RefSeq" id="WP_009541635.1">
    <property type="nucleotide sequence ID" value="NZ_ANHY01000016.1"/>
</dbReference>
<keyword evidence="2" id="KW-0472">Membrane</keyword>
<protein>
    <recommendedName>
        <fullName evidence="5">DUF883 domain-containing protein</fullName>
    </recommendedName>
</protein>
<gene>
    <name evidence="3" type="ORF">C882_0979</name>
</gene>
<keyword evidence="4" id="KW-1185">Reference proteome</keyword>
<keyword evidence="2" id="KW-0812">Transmembrane</keyword>
<dbReference type="Proteomes" id="UP000009881">
    <property type="component" value="Unassembled WGS sequence"/>
</dbReference>
<comment type="caution">
    <text evidence="3">The sequence shown here is derived from an EMBL/GenBank/DDBJ whole genome shotgun (WGS) entry which is preliminary data.</text>
</comment>
<dbReference type="EMBL" id="ANHY01000016">
    <property type="protein sequence ID" value="EKV28405.1"/>
    <property type="molecule type" value="Genomic_DNA"/>
</dbReference>
<evidence type="ECO:0008006" key="5">
    <source>
        <dbReference type="Google" id="ProtNLM"/>
    </source>
</evidence>
<dbReference type="OrthoDB" id="7355856at2"/>
<dbReference type="STRING" id="1238182.C882_0979"/>
<sequence length="92" mass="10443">MADRTDIDRLRNQVDMLREQLADLTDEAGHEAERYRARAMRRMRGMYGQARHYATDAGDQMGRQVGRHPITSLLVAFAVGIALGKLLDLDRS</sequence>
<accession>K9GQZ7</accession>
<evidence type="ECO:0000313" key="4">
    <source>
        <dbReference type="Proteomes" id="UP000009881"/>
    </source>
</evidence>
<dbReference type="AlphaFoldDB" id="K9GQZ7"/>
<evidence type="ECO:0000256" key="2">
    <source>
        <dbReference type="SAM" id="Phobius"/>
    </source>
</evidence>
<keyword evidence="2" id="KW-1133">Transmembrane helix</keyword>
<evidence type="ECO:0000313" key="3">
    <source>
        <dbReference type="EMBL" id="EKV28405.1"/>
    </source>
</evidence>
<feature type="coiled-coil region" evidence="1">
    <location>
        <begin position="7"/>
        <end position="34"/>
    </location>
</feature>
<keyword evidence="1" id="KW-0175">Coiled coil</keyword>
<reference evidence="3 4" key="1">
    <citation type="journal article" date="2013" name="Genome Announc.">
        <title>Draft Genome Sequence of an Alphaproteobacterium, Caenispirillum salinarum AK4(T), Isolated from a Solar Saltern.</title>
        <authorList>
            <person name="Khatri I."/>
            <person name="Singh A."/>
            <person name="Korpole S."/>
            <person name="Pinnaka A.K."/>
            <person name="Subramanian S."/>
        </authorList>
    </citation>
    <scope>NUCLEOTIDE SEQUENCE [LARGE SCALE GENOMIC DNA]</scope>
    <source>
        <strain evidence="3 4">AK4</strain>
    </source>
</reference>
<name>K9GQZ7_9PROT</name>
<feature type="transmembrane region" description="Helical" evidence="2">
    <location>
        <begin position="70"/>
        <end position="87"/>
    </location>
</feature>
<proteinExistence type="predicted"/>
<organism evidence="3 4">
    <name type="scientific">Caenispirillum salinarum AK4</name>
    <dbReference type="NCBI Taxonomy" id="1238182"/>
    <lineage>
        <taxon>Bacteria</taxon>
        <taxon>Pseudomonadati</taxon>
        <taxon>Pseudomonadota</taxon>
        <taxon>Alphaproteobacteria</taxon>
        <taxon>Rhodospirillales</taxon>
        <taxon>Novispirillaceae</taxon>
        <taxon>Caenispirillum</taxon>
    </lineage>
</organism>